<comment type="caution">
    <text evidence="2">The sequence shown here is derived from an EMBL/GenBank/DDBJ whole genome shotgun (WGS) entry which is preliminary data.</text>
</comment>
<evidence type="ECO:0000313" key="2">
    <source>
        <dbReference type="EMBL" id="MEE6307911.1"/>
    </source>
</evidence>
<gene>
    <name evidence="2" type="ORF">V1634_13870</name>
</gene>
<feature type="transmembrane region" description="Helical" evidence="1">
    <location>
        <begin position="448"/>
        <end position="472"/>
    </location>
</feature>
<keyword evidence="3" id="KW-1185">Reference proteome</keyword>
<reference evidence="2 3" key="1">
    <citation type="submission" date="2024-01" db="EMBL/GenBank/DDBJ databases">
        <title>Genome insights into Plantactinospora veratri sp. nov.</title>
        <authorList>
            <person name="Wang L."/>
        </authorList>
    </citation>
    <scope>NUCLEOTIDE SEQUENCE [LARGE SCALE GENOMIC DNA]</scope>
    <source>
        <strain evidence="2 3">NEAU-FHS4</strain>
    </source>
</reference>
<accession>A0ABU7SD93</accession>
<dbReference type="InterPro" id="IPR015943">
    <property type="entry name" value="WD40/YVTN_repeat-like_dom_sf"/>
</dbReference>
<proteinExistence type="predicted"/>
<dbReference type="SUPFAM" id="SSF82171">
    <property type="entry name" value="DPP6 N-terminal domain-like"/>
    <property type="match status" value="1"/>
</dbReference>
<dbReference type="Proteomes" id="UP001339911">
    <property type="component" value="Unassembled WGS sequence"/>
</dbReference>
<organism evidence="2 3">
    <name type="scientific">Plantactinospora veratri</name>
    <dbReference type="NCBI Taxonomy" id="1436122"/>
    <lineage>
        <taxon>Bacteria</taxon>
        <taxon>Bacillati</taxon>
        <taxon>Actinomycetota</taxon>
        <taxon>Actinomycetes</taxon>
        <taxon>Micromonosporales</taxon>
        <taxon>Micromonosporaceae</taxon>
        <taxon>Plantactinospora</taxon>
    </lineage>
</organism>
<keyword evidence="1" id="KW-0472">Membrane</keyword>
<sequence length="485" mass="51625">MTEQLRDVLAEVGDSMPPARLTPDVWRRGRRARRRSRLLRSGTAALVVLLVALALPWGLGRPYPLPLTTGDGGPAVPARLSLPWMWQATVQMDPPGPASVLFGGDSIGLRGTDLVDSEGKLAVVGRDGDYRMLLYAGWDTVTAGESALLAPDGTRVAQSFLQGSGFDNFDGVTVVDLTTGRSTQHGARHGTGCCEPLAWAPDGNSLLVAVSGLSEAVDQQTGLVRQPERLALLDLATDALLPLRDFTPAQAIRTASRAAFAPDGQTLAVTEGSTVHLVDRSGRVRWSAELGDRTYLAGTGAFTSDGTRIATVTLDGCFDECDEAALAARRWSVGFLDAATGRTLPGVGYPVVTGQAVRALGWANGRELVVLRYEPERGAHKTRDRDWNDTGWYETGHVTLLALDPDGSTRTLIDPPDDVLTMDVAQDLLTDGRFGGPSSTAAIFPARGIIWVAAVPLGCLAVVVGIVALAAIRALRRRRRLRADP</sequence>
<protein>
    <recommendedName>
        <fullName evidence="4">WD40 repeat domain-containing protein</fullName>
    </recommendedName>
</protein>
<dbReference type="Gene3D" id="2.130.10.10">
    <property type="entry name" value="YVTN repeat-like/Quinoprotein amine dehydrogenase"/>
    <property type="match status" value="1"/>
</dbReference>
<evidence type="ECO:0000256" key="1">
    <source>
        <dbReference type="SAM" id="Phobius"/>
    </source>
</evidence>
<name>A0ABU7SD93_9ACTN</name>
<evidence type="ECO:0000313" key="3">
    <source>
        <dbReference type="Proteomes" id="UP001339911"/>
    </source>
</evidence>
<dbReference type="RefSeq" id="WP_331208192.1">
    <property type="nucleotide sequence ID" value="NZ_JAZGQL010000008.1"/>
</dbReference>
<dbReference type="EMBL" id="JAZGQL010000008">
    <property type="protein sequence ID" value="MEE6307911.1"/>
    <property type="molecule type" value="Genomic_DNA"/>
</dbReference>
<evidence type="ECO:0008006" key="4">
    <source>
        <dbReference type="Google" id="ProtNLM"/>
    </source>
</evidence>
<keyword evidence="1" id="KW-0812">Transmembrane</keyword>
<feature type="transmembrane region" description="Helical" evidence="1">
    <location>
        <begin position="38"/>
        <end position="59"/>
    </location>
</feature>
<keyword evidence="1" id="KW-1133">Transmembrane helix</keyword>